<dbReference type="PANTHER" id="PTHR43827">
    <property type="entry name" value="2,5-DIKETO-D-GLUCONIC ACID REDUCTASE"/>
    <property type="match status" value="1"/>
</dbReference>
<dbReference type="PROSITE" id="PS00062">
    <property type="entry name" value="ALDOKETO_REDUCTASE_2"/>
    <property type="match status" value="1"/>
</dbReference>
<dbReference type="Proteomes" id="UP001185737">
    <property type="component" value="Unassembled WGS sequence"/>
</dbReference>
<comment type="similarity">
    <text evidence="1">Belongs to the aldo/keto reductase family.</text>
</comment>
<keyword evidence="6" id="KW-1185">Reference proteome</keyword>
<dbReference type="PIRSF" id="PIRSF000097">
    <property type="entry name" value="AKR"/>
    <property type="match status" value="1"/>
</dbReference>
<dbReference type="PANTHER" id="PTHR43827:SF3">
    <property type="entry name" value="NADP-DEPENDENT OXIDOREDUCTASE DOMAIN-CONTAINING PROTEIN"/>
    <property type="match status" value="1"/>
</dbReference>
<dbReference type="InterPro" id="IPR020471">
    <property type="entry name" value="AKR"/>
</dbReference>
<dbReference type="PROSITE" id="PS00798">
    <property type="entry name" value="ALDOKETO_REDUCTASE_1"/>
    <property type="match status" value="1"/>
</dbReference>
<dbReference type="EMBL" id="JAWLKA010000003">
    <property type="protein sequence ID" value="MDV6280140.1"/>
    <property type="molecule type" value="Genomic_DNA"/>
</dbReference>
<evidence type="ECO:0000259" key="4">
    <source>
        <dbReference type="Pfam" id="PF00248"/>
    </source>
</evidence>
<evidence type="ECO:0000313" key="6">
    <source>
        <dbReference type="Proteomes" id="UP001185737"/>
    </source>
</evidence>
<name>A0ABU4C9B1_RHOJO</name>
<dbReference type="Gene3D" id="3.20.20.100">
    <property type="entry name" value="NADP-dependent oxidoreductase domain"/>
    <property type="match status" value="1"/>
</dbReference>
<sequence>MTAAATVPSITLNNGVTMPAIGFGVFKIPDEDMNATVGHAVTAGYRAFDTAPMYGNEHSLGRALAGSGVRRDELFVTTKVSNEDQGYRSTLDAVDASIGRLGLGYVDLCLIHWPAPARGTYLETWRALEQLYAAGRIRAIGVSNFKPDHLHRLMEVAAVAPVVNQIELHPLLTQPAMLDLHRTLDIHTQAWAPLARGRLLGNEVLQVLAERHGVSLAQVVLRWHLQLGATPLPKSALPERIRSNIGVFDFQLDVDEMAQISALNRNERTGPHPDDVH</sequence>
<dbReference type="PRINTS" id="PR00069">
    <property type="entry name" value="ALDKETRDTASE"/>
</dbReference>
<accession>A0ABU4C9B1</accession>
<protein>
    <submittedName>
        <fullName evidence="5">Aldo/keto reductase</fullName>
    </submittedName>
</protein>
<keyword evidence="3" id="KW-0560">Oxidoreductase</keyword>
<reference evidence="5 6" key="1">
    <citation type="submission" date="2023-10" db="EMBL/GenBank/DDBJ databases">
        <title>Development of a sustainable strategy for remediation of hydrocarbon-contaminated territories based on the waste exchange concept.</title>
        <authorList>
            <person name="Krivoruchko A."/>
        </authorList>
    </citation>
    <scope>NUCLEOTIDE SEQUENCE [LARGE SCALE GENOMIC DNA]</scope>
    <source>
        <strain evidence="5 6">IEGM 60</strain>
    </source>
</reference>
<evidence type="ECO:0000256" key="2">
    <source>
        <dbReference type="ARBA" id="ARBA00022857"/>
    </source>
</evidence>
<evidence type="ECO:0000256" key="3">
    <source>
        <dbReference type="ARBA" id="ARBA00023002"/>
    </source>
</evidence>
<dbReference type="InterPro" id="IPR023210">
    <property type="entry name" value="NADP_OxRdtase_dom"/>
</dbReference>
<comment type="caution">
    <text evidence="5">The sequence shown here is derived from an EMBL/GenBank/DDBJ whole genome shotgun (WGS) entry which is preliminary data.</text>
</comment>
<evidence type="ECO:0000313" key="5">
    <source>
        <dbReference type="EMBL" id="MDV6280140.1"/>
    </source>
</evidence>
<evidence type="ECO:0000256" key="1">
    <source>
        <dbReference type="ARBA" id="ARBA00007905"/>
    </source>
</evidence>
<keyword evidence="2" id="KW-0521">NADP</keyword>
<dbReference type="InterPro" id="IPR036812">
    <property type="entry name" value="NAD(P)_OxRdtase_dom_sf"/>
</dbReference>
<dbReference type="InterPro" id="IPR018170">
    <property type="entry name" value="Aldo/ket_reductase_CS"/>
</dbReference>
<dbReference type="RefSeq" id="WP_317567780.1">
    <property type="nucleotide sequence ID" value="NZ_JAWLKA010000003.1"/>
</dbReference>
<dbReference type="SUPFAM" id="SSF51430">
    <property type="entry name" value="NAD(P)-linked oxidoreductase"/>
    <property type="match status" value="1"/>
</dbReference>
<dbReference type="PROSITE" id="PS00063">
    <property type="entry name" value="ALDOKETO_REDUCTASE_3"/>
    <property type="match status" value="1"/>
</dbReference>
<feature type="domain" description="NADP-dependent oxidoreductase" evidence="4">
    <location>
        <begin position="27"/>
        <end position="264"/>
    </location>
</feature>
<dbReference type="Pfam" id="PF00248">
    <property type="entry name" value="Aldo_ket_red"/>
    <property type="match status" value="1"/>
</dbReference>
<organism evidence="5 6">
    <name type="scientific">Rhodococcus jostii</name>
    <dbReference type="NCBI Taxonomy" id="132919"/>
    <lineage>
        <taxon>Bacteria</taxon>
        <taxon>Bacillati</taxon>
        <taxon>Actinomycetota</taxon>
        <taxon>Actinomycetes</taxon>
        <taxon>Mycobacteriales</taxon>
        <taxon>Nocardiaceae</taxon>
        <taxon>Rhodococcus</taxon>
    </lineage>
</organism>
<gene>
    <name evidence="5" type="ORF">R3Q59_06465</name>
</gene>
<proteinExistence type="inferred from homology"/>